<dbReference type="InterPro" id="IPR029063">
    <property type="entry name" value="SAM-dependent_MTases_sf"/>
</dbReference>
<name>A0A0S4IUX8_BODSA</name>
<dbReference type="EMBL" id="CYKH01000401">
    <property type="protein sequence ID" value="CUF77013.1"/>
    <property type="molecule type" value="Genomic_DNA"/>
</dbReference>
<dbReference type="VEuPathDB" id="TriTrypDB:BSAL_65605"/>
<reference evidence="2" key="1">
    <citation type="submission" date="2015-09" db="EMBL/GenBank/DDBJ databases">
        <authorList>
            <consortium name="Pathogen Informatics"/>
        </authorList>
    </citation>
    <scope>NUCLEOTIDE SEQUENCE [LARGE SCALE GENOMIC DNA]</scope>
    <source>
        <strain evidence="2">Lake Konstanz</strain>
    </source>
</reference>
<gene>
    <name evidence="1" type="ORF">BSAL_65605</name>
</gene>
<dbReference type="Gene3D" id="3.40.50.150">
    <property type="entry name" value="Vaccinia Virus protein VP39"/>
    <property type="match status" value="1"/>
</dbReference>
<feature type="non-terminal residue" evidence="1">
    <location>
        <position position="1"/>
    </location>
</feature>
<organism evidence="1 2">
    <name type="scientific">Bodo saltans</name>
    <name type="common">Flagellated protozoan</name>
    <dbReference type="NCBI Taxonomy" id="75058"/>
    <lineage>
        <taxon>Eukaryota</taxon>
        <taxon>Discoba</taxon>
        <taxon>Euglenozoa</taxon>
        <taxon>Kinetoplastea</taxon>
        <taxon>Metakinetoplastina</taxon>
        <taxon>Eubodonida</taxon>
        <taxon>Bodonidae</taxon>
        <taxon>Bodo</taxon>
    </lineage>
</organism>
<dbReference type="AlphaFoldDB" id="A0A0S4IUX8"/>
<proteinExistence type="predicted"/>
<protein>
    <submittedName>
        <fullName evidence="1">Uncharacterized protein</fullName>
    </submittedName>
</protein>
<keyword evidence="2" id="KW-1185">Reference proteome</keyword>
<dbReference type="OrthoDB" id="273604at2759"/>
<dbReference type="Proteomes" id="UP000051952">
    <property type="component" value="Unassembled WGS sequence"/>
</dbReference>
<evidence type="ECO:0000313" key="2">
    <source>
        <dbReference type="Proteomes" id="UP000051952"/>
    </source>
</evidence>
<sequence length="322" mass="33810">DGGAPSPPVVMALSSGLRVAPQTFLDAAHEFLETVYDGLDDGYTIAAEDNNARGGNVGETDTAASSSSTCNEFLYGELTPKGVRQLFDLPEVRHALSLDSLDGATLREEGQQQIMDRRSFVDLGSGVGKLVLEAACLLNAPRMLLSPPPSRSFVPCIGVELIASRHAVAMEAVERCGLLLGASGFSDPASSPSSNFVANASKLAAAVQQGGLGLVQPVLGSFFETFPGEDTAAVCFACALGFDEALTTQLCDRILGMSQKGMLKCAVLLLRKVPMAHPIFVTPGVSSAATPEQEEGEGRRGRAVHLETTWMNEAPAILLTFP</sequence>
<accession>A0A0S4IUX8</accession>
<dbReference type="OMA" id="MWRTSHT"/>
<evidence type="ECO:0000313" key="1">
    <source>
        <dbReference type="EMBL" id="CUF77013.1"/>
    </source>
</evidence>